<feature type="transmembrane region" description="Helical" evidence="1">
    <location>
        <begin position="115"/>
        <end position="131"/>
    </location>
</feature>
<feature type="transmembrane region" description="Helical" evidence="1">
    <location>
        <begin position="421"/>
        <end position="438"/>
    </location>
</feature>
<dbReference type="Pfam" id="PF06772">
    <property type="entry name" value="LtrA"/>
    <property type="match status" value="1"/>
</dbReference>
<protein>
    <recommendedName>
        <fullName evidence="4">Low temperature requirement protein A</fullName>
    </recommendedName>
</protein>
<gene>
    <name evidence="2" type="ORF">PLBR_LOCUS1624</name>
</gene>
<feature type="transmembrane region" description="Helical" evidence="1">
    <location>
        <begin position="217"/>
        <end position="236"/>
    </location>
</feature>
<keyword evidence="1" id="KW-0812">Transmembrane</keyword>
<dbReference type="InterPro" id="IPR010640">
    <property type="entry name" value="Low_temperature_requirement_A"/>
</dbReference>
<dbReference type="EMBL" id="OVEO01000002">
    <property type="protein sequence ID" value="SPQ94409.1"/>
    <property type="molecule type" value="Genomic_DNA"/>
</dbReference>
<reference evidence="2 3" key="1">
    <citation type="submission" date="2018-03" db="EMBL/GenBank/DDBJ databases">
        <authorList>
            <person name="Fogelqvist J."/>
        </authorList>
    </citation>
    <scope>NUCLEOTIDE SEQUENCE [LARGE SCALE GENOMIC DNA]</scope>
</reference>
<feature type="transmembrane region" description="Helical" evidence="1">
    <location>
        <begin position="242"/>
        <end position="261"/>
    </location>
</feature>
<organism evidence="2 3">
    <name type="scientific">Plasmodiophora brassicae</name>
    <name type="common">Clubroot disease agent</name>
    <dbReference type="NCBI Taxonomy" id="37360"/>
    <lineage>
        <taxon>Eukaryota</taxon>
        <taxon>Sar</taxon>
        <taxon>Rhizaria</taxon>
        <taxon>Endomyxa</taxon>
        <taxon>Phytomyxea</taxon>
        <taxon>Plasmodiophorida</taxon>
        <taxon>Plasmodiophoridae</taxon>
        <taxon>Plasmodiophora</taxon>
    </lineage>
</organism>
<keyword evidence="2" id="KW-0496">Mitochondrion</keyword>
<evidence type="ECO:0000313" key="3">
    <source>
        <dbReference type="Proteomes" id="UP000290189"/>
    </source>
</evidence>
<evidence type="ECO:0000256" key="1">
    <source>
        <dbReference type="SAM" id="Phobius"/>
    </source>
</evidence>
<accession>A0A3P3Y2I8</accession>
<dbReference type="AlphaFoldDB" id="A0A3P3Y2I8"/>
<dbReference type="PANTHER" id="PTHR36840">
    <property type="entry name" value="BLL5714 PROTEIN"/>
    <property type="match status" value="1"/>
</dbReference>
<dbReference type="PANTHER" id="PTHR36840:SF1">
    <property type="entry name" value="BLL5714 PROTEIN"/>
    <property type="match status" value="1"/>
</dbReference>
<sequence>MDVTPDRCGAVSSAVADSTKLRGMHVWFGAEQPQTPLLGEAGHGAAAREVTMGPPPSAPDADVVEAPYSLFQLPRLRPPGTRVLPNWSEVALDLIFVGIAGLTDQFLRNQLHDRYAEWLVFIFVMFLYWAWSDCTFWFTSRFERGHDCYTSLALFVYLFGCVGMGMFTRLGWDGRRQFSMAVTVTRIGLLLLYLPVALFGKRLPDVGKMEGSPQALALLWSIVAIVEACAWGIVAWGPVPDYAILGFWMAQVPLIFFRANLPSLFRATHLRLDDSHVAERHNRFVLIFVGQAVLSLLSVDPPDTMTLSYVVTMIAGFLLVMSLVVMFLTGQRGHAHPMHALRRNWFTRKMFVCQVPILGAAVLGVSAPLRIQIASASSGAPSSFRSVVLMSLSTGVFILLDSIGRALHRFRPSSTNICARLFALDIIASLIGTLRFFPKYASPTLAVASLAFAGSVIAIADAFRPYTP</sequence>
<geneLocation type="mitochondrion" evidence="2"/>
<feature type="transmembrane region" description="Helical" evidence="1">
    <location>
        <begin position="152"/>
        <end position="172"/>
    </location>
</feature>
<keyword evidence="1" id="KW-0472">Membrane</keyword>
<feature type="transmembrane region" description="Helical" evidence="1">
    <location>
        <begin position="350"/>
        <end position="371"/>
    </location>
</feature>
<feature type="transmembrane region" description="Helical" evidence="1">
    <location>
        <begin position="178"/>
        <end position="196"/>
    </location>
</feature>
<feature type="transmembrane region" description="Helical" evidence="1">
    <location>
        <begin position="383"/>
        <end position="400"/>
    </location>
</feature>
<evidence type="ECO:0000313" key="2">
    <source>
        <dbReference type="EMBL" id="SPQ94409.1"/>
    </source>
</evidence>
<feature type="transmembrane region" description="Helical" evidence="1">
    <location>
        <begin position="305"/>
        <end position="329"/>
    </location>
</feature>
<name>A0A3P3Y2I8_PLABS</name>
<proteinExistence type="predicted"/>
<dbReference type="Proteomes" id="UP000290189">
    <property type="component" value="Unassembled WGS sequence"/>
</dbReference>
<feature type="transmembrane region" description="Helical" evidence="1">
    <location>
        <begin position="444"/>
        <end position="463"/>
    </location>
</feature>
<evidence type="ECO:0008006" key="4">
    <source>
        <dbReference type="Google" id="ProtNLM"/>
    </source>
</evidence>
<keyword evidence="1" id="KW-1133">Transmembrane helix</keyword>